<evidence type="ECO:0000313" key="2">
    <source>
        <dbReference type="Proteomes" id="UP001195914"/>
    </source>
</evidence>
<protein>
    <submittedName>
        <fullName evidence="1">Uncharacterized protein</fullName>
    </submittedName>
</protein>
<dbReference type="EMBL" id="JAHBMH010000044">
    <property type="protein sequence ID" value="KAK1936265.1"/>
    <property type="molecule type" value="Genomic_DNA"/>
</dbReference>
<sequence>MNDHADPCLWRDIHAYYGSQNVSVDGDRIALMLRATGEPWTRDEIECATRGIYRIPSYAEFRGIVLKKCPTELPGSDGQGTRQALVDDYGNIINLTVAECKELVEAFKAIIQLRMVTGGDVQDAALPVEYFEHVLSSVGDTLPRRYLDTLMSQLQAYDGKITLRALLRLMSRNV</sequence>
<gene>
    <name evidence="1" type="ORF">X943_002449</name>
</gene>
<reference evidence="1" key="2">
    <citation type="submission" date="2021-05" db="EMBL/GenBank/DDBJ databases">
        <authorList>
            <person name="Pain A."/>
        </authorList>
    </citation>
    <scope>NUCLEOTIDE SEQUENCE</scope>
    <source>
        <strain evidence="1">1802A</strain>
    </source>
</reference>
<comment type="caution">
    <text evidence="1">The sequence shown here is derived from an EMBL/GenBank/DDBJ whole genome shotgun (WGS) entry which is preliminary data.</text>
</comment>
<name>A0AAD9GD89_BABDI</name>
<dbReference type="AlphaFoldDB" id="A0AAD9GD89"/>
<accession>A0AAD9GD89</accession>
<dbReference type="Proteomes" id="UP001195914">
    <property type="component" value="Unassembled WGS sequence"/>
</dbReference>
<keyword evidence="2" id="KW-1185">Reference proteome</keyword>
<proteinExistence type="predicted"/>
<reference evidence="1" key="1">
    <citation type="journal article" date="2014" name="Nucleic Acids Res.">
        <title>The evolutionary dynamics of variant antigen genes in Babesia reveal a history of genomic innovation underlying host-parasite interaction.</title>
        <authorList>
            <person name="Jackson A.P."/>
            <person name="Otto T.D."/>
            <person name="Darby A."/>
            <person name="Ramaprasad A."/>
            <person name="Xia D."/>
            <person name="Echaide I.E."/>
            <person name="Farber M."/>
            <person name="Gahlot S."/>
            <person name="Gamble J."/>
            <person name="Gupta D."/>
            <person name="Gupta Y."/>
            <person name="Jackson L."/>
            <person name="Malandrin L."/>
            <person name="Malas T.B."/>
            <person name="Moussa E."/>
            <person name="Nair M."/>
            <person name="Reid A.J."/>
            <person name="Sanders M."/>
            <person name="Sharma J."/>
            <person name="Tracey A."/>
            <person name="Quail M.A."/>
            <person name="Weir W."/>
            <person name="Wastling J.M."/>
            <person name="Hall N."/>
            <person name="Willadsen P."/>
            <person name="Lingelbach K."/>
            <person name="Shiels B."/>
            <person name="Tait A."/>
            <person name="Berriman M."/>
            <person name="Allred D.R."/>
            <person name="Pain A."/>
        </authorList>
    </citation>
    <scope>NUCLEOTIDE SEQUENCE</scope>
    <source>
        <strain evidence="1">1802A</strain>
    </source>
</reference>
<evidence type="ECO:0000313" key="1">
    <source>
        <dbReference type="EMBL" id="KAK1936265.1"/>
    </source>
</evidence>
<organism evidence="1 2">
    <name type="scientific">Babesia divergens</name>
    <dbReference type="NCBI Taxonomy" id="32595"/>
    <lineage>
        <taxon>Eukaryota</taxon>
        <taxon>Sar</taxon>
        <taxon>Alveolata</taxon>
        <taxon>Apicomplexa</taxon>
        <taxon>Aconoidasida</taxon>
        <taxon>Piroplasmida</taxon>
        <taxon>Babesiidae</taxon>
        <taxon>Babesia</taxon>
    </lineage>
</organism>